<evidence type="ECO:0000313" key="1">
    <source>
        <dbReference type="EMBL" id="EME41117.1"/>
    </source>
</evidence>
<dbReference type="HOGENOM" id="CLU_1786808_0_0_1"/>
<keyword evidence="2" id="KW-1185">Reference proteome</keyword>
<dbReference type="EMBL" id="KB446543">
    <property type="protein sequence ID" value="EME41117.1"/>
    <property type="molecule type" value="Genomic_DNA"/>
</dbReference>
<organism evidence="1 2">
    <name type="scientific">Dothistroma septosporum (strain NZE10 / CBS 128990)</name>
    <name type="common">Red band needle blight fungus</name>
    <name type="synonym">Mycosphaerella pini</name>
    <dbReference type="NCBI Taxonomy" id="675120"/>
    <lineage>
        <taxon>Eukaryota</taxon>
        <taxon>Fungi</taxon>
        <taxon>Dikarya</taxon>
        <taxon>Ascomycota</taxon>
        <taxon>Pezizomycotina</taxon>
        <taxon>Dothideomycetes</taxon>
        <taxon>Dothideomycetidae</taxon>
        <taxon>Mycosphaerellales</taxon>
        <taxon>Mycosphaerellaceae</taxon>
        <taxon>Dothistroma</taxon>
    </lineage>
</organism>
<gene>
    <name evidence="1" type="ORF">DOTSEDRAFT_27691</name>
</gene>
<proteinExistence type="predicted"/>
<reference evidence="2" key="1">
    <citation type="journal article" date="2012" name="PLoS Genet.">
        <title>The genomes of the fungal plant pathogens Cladosporium fulvum and Dothistroma septosporum reveal adaptation to different hosts and lifestyles but also signatures of common ancestry.</title>
        <authorList>
            <person name="de Wit P.J.G.M."/>
            <person name="van der Burgt A."/>
            <person name="Oekmen B."/>
            <person name="Stergiopoulos I."/>
            <person name="Abd-Elsalam K.A."/>
            <person name="Aerts A.L."/>
            <person name="Bahkali A.H."/>
            <person name="Beenen H.G."/>
            <person name="Chettri P."/>
            <person name="Cox M.P."/>
            <person name="Datema E."/>
            <person name="de Vries R.P."/>
            <person name="Dhillon B."/>
            <person name="Ganley A.R."/>
            <person name="Griffiths S.A."/>
            <person name="Guo Y."/>
            <person name="Hamelin R.C."/>
            <person name="Henrissat B."/>
            <person name="Kabir M.S."/>
            <person name="Jashni M.K."/>
            <person name="Kema G."/>
            <person name="Klaubauf S."/>
            <person name="Lapidus A."/>
            <person name="Levasseur A."/>
            <person name="Lindquist E."/>
            <person name="Mehrabi R."/>
            <person name="Ohm R.A."/>
            <person name="Owen T.J."/>
            <person name="Salamov A."/>
            <person name="Schwelm A."/>
            <person name="Schijlen E."/>
            <person name="Sun H."/>
            <person name="van den Burg H.A."/>
            <person name="van Ham R.C.H.J."/>
            <person name="Zhang S."/>
            <person name="Goodwin S.B."/>
            <person name="Grigoriev I.V."/>
            <person name="Collemare J."/>
            <person name="Bradshaw R.E."/>
        </authorList>
    </citation>
    <scope>NUCLEOTIDE SEQUENCE [LARGE SCALE GENOMIC DNA]</scope>
    <source>
        <strain evidence="2">NZE10 / CBS 128990</strain>
    </source>
</reference>
<name>N1PFH1_DOTSN</name>
<dbReference type="OrthoDB" id="10254310at2759"/>
<evidence type="ECO:0008006" key="3">
    <source>
        <dbReference type="Google" id="ProtNLM"/>
    </source>
</evidence>
<protein>
    <recommendedName>
        <fullName evidence="3">F-box domain-containing protein</fullName>
    </recommendedName>
</protein>
<reference evidence="1 2" key="2">
    <citation type="journal article" date="2012" name="PLoS Pathog.">
        <title>Diverse lifestyles and strategies of plant pathogenesis encoded in the genomes of eighteen Dothideomycetes fungi.</title>
        <authorList>
            <person name="Ohm R.A."/>
            <person name="Feau N."/>
            <person name="Henrissat B."/>
            <person name="Schoch C.L."/>
            <person name="Horwitz B.A."/>
            <person name="Barry K.W."/>
            <person name="Condon B.J."/>
            <person name="Copeland A.C."/>
            <person name="Dhillon B."/>
            <person name="Glaser F."/>
            <person name="Hesse C.N."/>
            <person name="Kosti I."/>
            <person name="LaButti K."/>
            <person name="Lindquist E.A."/>
            <person name="Lucas S."/>
            <person name="Salamov A.A."/>
            <person name="Bradshaw R.E."/>
            <person name="Ciuffetti L."/>
            <person name="Hamelin R.C."/>
            <person name="Kema G.H.J."/>
            <person name="Lawrence C."/>
            <person name="Scott J.A."/>
            <person name="Spatafora J.W."/>
            <person name="Turgeon B.G."/>
            <person name="de Wit P.J.G.M."/>
            <person name="Zhong S."/>
            <person name="Goodwin S.B."/>
            <person name="Grigoriev I.V."/>
        </authorList>
    </citation>
    <scope>NUCLEOTIDE SEQUENCE [LARGE SCALE GENOMIC DNA]</scope>
    <source>
        <strain evidence="2">NZE10 / CBS 128990</strain>
    </source>
</reference>
<dbReference type="Proteomes" id="UP000016933">
    <property type="component" value="Unassembled WGS sequence"/>
</dbReference>
<sequence>MSIATNNNGNDQQYAAAQILNNTPELLDKIPSQQDIFHIIRAQRVSTQWKNITAGSKKLQEALFIRQVTRDGSHLGTTCFNSLASNADPLAFAPGGDFRPYEGGRYDNLCNFEDDYNGKTIGDICETLLNSMARDVLQRKLGGDS</sequence>
<dbReference type="AlphaFoldDB" id="N1PFH1"/>
<evidence type="ECO:0000313" key="2">
    <source>
        <dbReference type="Proteomes" id="UP000016933"/>
    </source>
</evidence>
<accession>N1PFH1</accession>